<proteinExistence type="predicted"/>
<dbReference type="AlphaFoldDB" id="A0A2W1NQR7"/>
<keyword evidence="2" id="KW-0489">Methyltransferase</keyword>
<name>A0A2W1NQR7_PAEXE</name>
<protein>
    <submittedName>
        <fullName evidence="2">Methyltransferase domain-containing protein</fullName>
    </submittedName>
</protein>
<feature type="domain" description="Methyltransferase type 11" evidence="1">
    <location>
        <begin position="108"/>
        <end position="159"/>
    </location>
</feature>
<accession>A0A2W1NQR7</accession>
<reference evidence="2" key="1">
    <citation type="submission" date="2018-06" db="EMBL/GenBank/DDBJ databases">
        <title>Paenibacillus xerothermodurans sp. nov. an extremely dry heat resistant spore forming bacterium isolated from the soil of Cape Canaveral, Florida.</title>
        <authorList>
            <person name="Seuylemezian A."/>
            <person name="Kaur N."/>
            <person name="Patil P."/>
            <person name="Patil P."/>
            <person name="Mayilraj S."/>
            <person name="Vaishampayan P."/>
        </authorList>
    </citation>
    <scope>NUCLEOTIDE SEQUENCE [LARGE SCALE GENOMIC DNA]</scope>
    <source>
        <strain evidence="2">ATCC 27380</strain>
    </source>
</reference>
<gene>
    <name evidence="2" type="ORF">CBW46_015465</name>
</gene>
<dbReference type="Gene3D" id="3.40.50.150">
    <property type="entry name" value="Vaccinia Virus protein VP39"/>
    <property type="match status" value="1"/>
</dbReference>
<evidence type="ECO:0000313" key="3">
    <source>
        <dbReference type="Proteomes" id="UP000214746"/>
    </source>
</evidence>
<dbReference type="EMBL" id="NHRJ02000010">
    <property type="protein sequence ID" value="PZE20076.1"/>
    <property type="molecule type" value="Genomic_DNA"/>
</dbReference>
<dbReference type="CDD" id="cd02440">
    <property type="entry name" value="AdoMet_MTases"/>
    <property type="match status" value="1"/>
</dbReference>
<evidence type="ECO:0000313" key="2">
    <source>
        <dbReference type="EMBL" id="PZE20076.1"/>
    </source>
</evidence>
<dbReference type="InterPro" id="IPR029063">
    <property type="entry name" value="SAM-dependent_MTases_sf"/>
</dbReference>
<keyword evidence="2" id="KW-0808">Transferase</keyword>
<organism evidence="2 3">
    <name type="scientific">Paenibacillus xerothermodurans</name>
    <dbReference type="NCBI Taxonomy" id="1977292"/>
    <lineage>
        <taxon>Bacteria</taxon>
        <taxon>Bacillati</taxon>
        <taxon>Bacillota</taxon>
        <taxon>Bacilli</taxon>
        <taxon>Bacillales</taxon>
        <taxon>Paenibacillaceae</taxon>
        <taxon>Paenibacillus</taxon>
    </lineage>
</organism>
<dbReference type="SUPFAM" id="SSF53335">
    <property type="entry name" value="S-adenosyl-L-methionine-dependent methyltransferases"/>
    <property type="match status" value="1"/>
</dbReference>
<comment type="caution">
    <text evidence="2">The sequence shown here is derived from an EMBL/GenBank/DDBJ whole genome shotgun (WGS) entry which is preliminary data.</text>
</comment>
<dbReference type="InterPro" id="IPR013216">
    <property type="entry name" value="Methyltransf_11"/>
</dbReference>
<sequence>MVSRYQVNGRRSELMACNVCDNNLHLLWLNGKIRHVKPKNEKCPSCTADPRFKTFRIIFDQKVIPGVVLPSGELKALVISGTQWEQDIIRKRYGTLVSAALYGRYGDNTVKTDLRDLKEFQDEEFDFVEACGVIDFIVEVDKVFGAVKRALKPGGQFLFHILDHRLTDSSKPPAVTGTKVEPYFPKGIELPSVQFGRQYLYNALGKAGFRAAQFEVRDIFSGETCTWYLGRK</sequence>
<dbReference type="OrthoDB" id="9791837at2"/>
<evidence type="ECO:0000259" key="1">
    <source>
        <dbReference type="Pfam" id="PF08241"/>
    </source>
</evidence>
<dbReference type="GO" id="GO:0032259">
    <property type="term" value="P:methylation"/>
    <property type="evidence" value="ECO:0007669"/>
    <property type="project" value="UniProtKB-KW"/>
</dbReference>
<dbReference type="GO" id="GO:0008757">
    <property type="term" value="F:S-adenosylmethionine-dependent methyltransferase activity"/>
    <property type="evidence" value="ECO:0007669"/>
    <property type="project" value="InterPro"/>
</dbReference>
<dbReference type="Proteomes" id="UP000214746">
    <property type="component" value="Unassembled WGS sequence"/>
</dbReference>
<keyword evidence="3" id="KW-1185">Reference proteome</keyword>
<dbReference type="Pfam" id="PF08241">
    <property type="entry name" value="Methyltransf_11"/>
    <property type="match status" value="1"/>
</dbReference>